<dbReference type="Proteomes" id="UP000245910">
    <property type="component" value="Chromosome I"/>
</dbReference>
<dbReference type="EMBL" id="LN649229">
    <property type="protein sequence ID" value="CEI67207.1"/>
    <property type="molecule type" value="Genomic_DNA"/>
</dbReference>
<accession>A0A2L2TQE3</accession>
<name>A0A2L2TQE3_9HYPO</name>
<organism evidence="1 2">
    <name type="scientific">Fusarium venenatum</name>
    <dbReference type="NCBI Taxonomy" id="56646"/>
    <lineage>
        <taxon>Eukaryota</taxon>
        <taxon>Fungi</taxon>
        <taxon>Dikarya</taxon>
        <taxon>Ascomycota</taxon>
        <taxon>Pezizomycotina</taxon>
        <taxon>Sordariomycetes</taxon>
        <taxon>Hypocreomycetidae</taxon>
        <taxon>Hypocreales</taxon>
        <taxon>Nectriaceae</taxon>
        <taxon>Fusarium</taxon>
    </lineage>
</organism>
<sequence length="23" mass="2614">MASVTHTTANPVNAYYVIWIQHP</sequence>
<reference evidence="2" key="1">
    <citation type="submission" date="2014-10" db="EMBL/GenBank/DDBJ databases">
        <authorList>
            <person name="King R."/>
        </authorList>
    </citation>
    <scope>NUCLEOTIDE SEQUENCE [LARGE SCALE GENOMIC DNA]</scope>
    <source>
        <strain evidence="2">A3/5</strain>
    </source>
</reference>
<proteinExistence type="predicted"/>
<protein>
    <submittedName>
        <fullName evidence="1">Uncharacterized protein</fullName>
    </submittedName>
</protein>
<evidence type="ECO:0000313" key="2">
    <source>
        <dbReference type="Proteomes" id="UP000245910"/>
    </source>
</evidence>
<evidence type="ECO:0000313" key="1">
    <source>
        <dbReference type="EMBL" id="CEI67207.1"/>
    </source>
</evidence>
<dbReference type="AlphaFoldDB" id="A0A2L2TQE3"/>
<keyword evidence="2" id="KW-1185">Reference proteome</keyword>